<dbReference type="EC" id="5.1.3.3" evidence="8"/>
<comment type="subunit">
    <text evidence="4">Monomer.</text>
</comment>
<evidence type="ECO:0000313" key="14">
    <source>
        <dbReference type="Proteomes" id="UP000823926"/>
    </source>
</evidence>
<dbReference type="NCBIfam" id="NF008277">
    <property type="entry name" value="PRK11055.1"/>
    <property type="match status" value="1"/>
</dbReference>
<evidence type="ECO:0000256" key="5">
    <source>
        <dbReference type="ARBA" id="ARBA00022837"/>
    </source>
</evidence>
<dbReference type="PIRSF" id="PIRSF005096">
    <property type="entry name" value="GALM"/>
    <property type="match status" value="1"/>
</dbReference>
<dbReference type="InterPro" id="IPR008183">
    <property type="entry name" value="Aldose_1/G6P_1-epimerase"/>
</dbReference>
<dbReference type="AlphaFoldDB" id="A0A9D1QE11"/>
<evidence type="ECO:0000256" key="4">
    <source>
        <dbReference type="ARBA" id="ARBA00011245"/>
    </source>
</evidence>
<evidence type="ECO:0000313" key="13">
    <source>
        <dbReference type="EMBL" id="HIW10783.1"/>
    </source>
</evidence>
<keyword evidence="12" id="KW-0732">Signal</keyword>
<reference evidence="13" key="2">
    <citation type="submission" date="2021-04" db="EMBL/GenBank/DDBJ databases">
        <authorList>
            <person name="Gilroy R."/>
        </authorList>
    </citation>
    <scope>NUCLEOTIDE SEQUENCE</scope>
    <source>
        <strain evidence="13">ChiBcec15-1070</strain>
    </source>
</reference>
<feature type="active site" description="Proton acceptor" evidence="9">
    <location>
        <position position="342"/>
    </location>
</feature>
<feature type="chain" id="PRO_5038941814" description="Aldose 1-epimerase" evidence="12">
    <location>
        <begin position="24"/>
        <end position="377"/>
    </location>
</feature>
<feature type="binding site" evidence="10">
    <location>
        <position position="276"/>
    </location>
    <ligand>
        <name>beta-D-galactose</name>
        <dbReference type="ChEBI" id="CHEBI:27667"/>
    </ligand>
</feature>
<evidence type="ECO:0000256" key="12">
    <source>
        <dbReference type="SAM" id="SignalP"/>
    </source>
</evidence>
<dbReference type="GO" id="GO:0033499">
    <property type="term" value="P:galactose catabolic process via UDP-galactose, Leloir pathway"/>
    <property type="evidence" value="ECO:0007669"/>
    <property type="project" value="TreeGrafter"/>
</dbReference>
<dbReference type="Gene3D" id="2.70.98.10">
    <property type="match status" value="1"/>
</dbReference>
<dbReference type="PROSITE" id="PS51257">
    <property type="entry name" value="PROKAR_LIPOPROTEIN"/>
    <property type="match status" value="1"/>
</dbReference>
<evidence type="ECO:0000256" key="1">
    <source>
        <dbReference type="ARBA" id="ARBA00001913"/>
    </source>
</evidence>
<dbReference type="SUPFAM" id="SSF74650">
    <property type="entry name" value="Galactose mutarotase-like"/>
    <property type="match status" value="1"/>
</dbReference>
<protein>
    <recommendedName>
        <fullName evidence="8">Aldose 1-epimerase</fullName>
        <ecNumber evidence="8">5.1.3.3</ecNumber>
    </recommendedName>
</protein>
<dbReference type="InterPro" id="IPR011013">
    <property type="entry name" value="Gal_mutarotase_sf_dom"/>
</dbReference>
<dbReference type="GO" id="GO:0006006">
    <property type="term" value="P:glucose metabolic process"/>
    <property type="evidence" value="ECO:0007669"/>
    <property type="project" value="TreeGrafter"/>
</dbReference>
<comment type="catalytic activity">
    <reaction evidence="8">
        <text>alpha-D-glucose = beta-D-glucose</text>
        <dbReference type="Rhea" id="RHEA:10264"/>
        <dbReference type="ChEBI" id="CHEBI:15903"/>
        <dbReference type="ChEBI" id="CHEBI:17925"/>
        <dbReference type="EC" id="5.1.3.3"/>
    </reaction>
</comment>
<evidence type="ECO:0000256" key="9">
    <source>
        <dbReference type="PIRSR" id="PIRSR005096-1"/>
    </source>
</evidence>
<dbReference type="PANTHER" id="PTHR10091">
    <property type="entry name" value="ALDOSE-1-EPIMERASE"/>
    <property type="match status" value="1"/>
</dbReference>
<dbReference type="GO" id="GO:0030246">
    <property type="term" value="F:carbohydrate binding"/>
    <property type="evidence" value="ECO:0007669"/>
    <property type="project" value="InterPro"/>
</dbReference>
<keyword evidence="6 8" id="KW-0413">Isomerase</keyword>
<dbReference type="InterPro" id="IPR047215">
    <property type="entry name" value="Galactose_mutarotase-like"/>
</dbReference>
<proteinExistence type="inferred from homology"/>
<keyword evidence="5" id="KW-0106">Calcium</keyword>
<evidence type="ECO:0000256" key="6">
    <source>
        <dbReference type="ARBA" id="ARBA00023235"/>
    </source>
</evidence>
<comment type="caution">
    <text evidence="13">The sequence shown here is derived from an EMBL/GenBank/DDBJ whole genome shotgun (WGS) entry which is preliminary data.</text>
</comment>
<evidence type="ECO:0000256" key="10">
    <source>
        <dbReference type="PIRSR" id="PIRSR005096-2"/>
    </source>
</evidence>
<evidence type="ECO:0000256" key="7">
    <source>
        <dbReference type="ARBA" id="ARBA00023277"/>
    </source>
</evidence>
<name>A0A9D1QE11_9BACT</name>
<dbReference type="CDD" id="cd09019">
    <property type="entry name" value="galactose_mutarotase_like"/>
    <property type="match status" value="1"/>
</dbReference>
<feature type="active site" description="Proton donor" evidence="9">
    <location>
        <position position="203"/>
    </location>
</feature>
<keyword evidence="7 8" id="KW-0119">Carbohydrate metabolism</keyword>
<sequence>MKLLPLLLWGLAAVMTGCHTPSAPDLLLEASAFDTTLDNRPVSLYTLRNKQGMAVQVTNYGARVVSLIVPDRDGTPTDVVWGYPTLGQFLSSDDVYAGPIVGRFGNRIARGRFTLDSTTCQLSINNAPNHLHGGEEGLWNRVWTVQHRSDSALTLHYLSPEGESGYPGNLTVTVTYTVTADNALRLDYTASTDRPTPCNLTWHPYFNLHGRGDRSTDSHQLYIRSSRYTPTDSTLIPTGEIVSVAATPADFRTLTPVGAREYDTTSALIRYGKGYDLNFVLDKTDTAAIEKAAELYEPSNGILLTLYTDQPGLQFYSGGVITPGAIGKRGEKRIPYSGIALEPQNFPDAPNHPHFPNSILRPGETYTHHSIYQFSTK</sequence>
<dbReference type="Proteomes" id="UP000823926">
    <property type="component" value="Unassembled WGS sequence"/>
</dbReference>
<feature type="binding site" evidence="11">
    <location>
        <begin position="106"/>
        <end position="107"/>
    </location>
    <ligand>
        <name>beta-D-galactose</name>
        <dbReference type="ChEBI" id="CHEBI:27667"/>
    </ligand>
</feature>
<organism evidence="13 14">
    <name type="scientific">Candidatus Rikenella faecigallinarum</name>
    <dbReference type="NCBI Taxonomy" id="2838745"/>
    <lineage>
        <taxon>Bacteria</taxon>
        <taxon>Pseudomonadati</taxon>
        <taxon>Bacteroidota</taxon>
        <taxon>Bacteroidia</taxon>
        <taxon>Bacteroidales</taxon>
        <taxon>Rikenellaceae</taxon>
        <taxon>Rikenella</taxon>
    </lineage>
</organism>
<gene>
    <name evidence="13" type="ORF">H9888_04685</name>
</gene>
<dbReference type="InterPro" id="IPR015443">
    <property type="entry name" value="Aldose_1-epimerase"/>
</dbReference>
<accession>A0A9D1QE11</accession>
<dbReference type="GO" id="GO:0004034">
    <property type="term" value="F:aldose 1-epimerase activity"/>
    <property type="evidence" value="ECO:0007669"/>
    <property type="project" value="UniProtKB-EC"/>
</dbReference>
<dbReference type="InterPro" id="IPR014718">
    <property type="entry name" value="GH-type_carb-bd"/>
</dbReference>
<reference evidence="13" key="1">
    <citation type="journal article" date="2021" name="PeerJ">
        <title>Extensive microbial diversity within the chicken gut microbiome revealed by metagenomics and culture.</title>
        <authorList>
            <person name="Gilroy R."/>
            <person name="Ravi A."/>
            <person name="Getino M."/>
            <person name="Pursley I."/>
            <person name="Horton D.L."/>
            <person name="Alikhan N.F."/>
            <person name="Baker D."/>
            <person name="Gharbi K."/>
            <person name="Hall N."/>
            <person name="Watson M."/>
            <person name="Adriaenssens E.M."/>
            <person name="Foster-Nyarko E."/>
            <person name="Jarju S."/>
            <person name="Secka A."/>
            <person name="Antonio M."/>
            <person name="Oren A."/>
            <person name="Chaudhuri R.R."/>
            <person name="La Ragione R."/>
            <person name="Hildebrand F."/>
            <person name="Pallen M.J."/>
        </authorList>
    </citation>
    <scope>NUCLEOTIDE SEQUENCE</scope>
    <source>
        <strain evidence="13">ChiBcec15-1070</strain>
    </source>
</reference>
<dbReference type="PANTHER" id="PTHR10091:SF0">
    <property type="entry name" value="GALACTOSE MUTAROTASE"/>
    <property type="match status" value="1"/>
</dbReference>
<feature type="signal peptide" evidence="12">
    <location>
        <begin position="1"/>
        <end position="23"/>
    </location>
</feature>
<evidence type="ECO:0000256" key="8">
    <source>
        <dbReference type="PIRNR" id="PIRNR005096"/>
    </source>
</evidence>
<dbReference type="Pfam" id="PF01263">
    <property type="entry name" value="Aldose_epim"/>
    <property type="match status" value="1"/>
</dbReference>
<comment type="similarity">
    <text evidence="3 8">Belongs to the aldose epimerase family.</text>
</comment>
<evidence type="ECO:0000256" key="3">
    <source>
        <dbReference type="ARBA" id="ARBA00006206"/>
    </source>
</evidence>
<evidence type="ECO:0000256" key="2">
    <source>
        <dbReference type="ARBA" id="ARBA00005028"/>
    </source>
</evidence>
<feature type="binding site" evidence="11">
    <location>
        <begin position="203"/>
        <end position="205"/>
    </location>
    <ligand>
        <name>beta-D-galactose</name>
        <dbReference type="ChEBI" id="CHEBI:27667"/>
    </ligand>
</feature>
<dbReference type="EMBL" id="DXHL01000021">
    <property type="protein sequence ID" value="HIW10783.1"/>
    <property type="molecule type" value="Genomic_DNA"/>
</dbReference>
<evidence type="ECO:0000256" key="11">
    <source>
        <dbReference type="PIRSR" id="PIRSR005096-3"/>
    </source>
</evidence>
<comment type="cofactor">
    <cofactor evidence="1">
        <name>Ca(2+)</name>
        <dbReference type="ChEBI" id="CHEBI:29108"/>
    </cofactor>
</comment>
<comment type="pathway">
    <text evidence="2 8">Carbohydrate metabolism; hexose metabolism.</text>
</comment>